<feature type="signal peptide" evidence="1">
    <location>
        <begin position="1"/>
        <end position="28"/>
    </location>
</feature>
<dbReference type="AlphaFoldDB" id="A0AA97EL86"/>
<evidence type="ECO:0008006" key="4">
    <source>
        <dbReference type="Google" id="ProtNLM"/>
    </source>
</evidence>
<name>A0AA97EL86_9FLAO</name>
<dbReference type="RefSeq" id="WP_316983181.1">
    <property type="nucleotide sequence ID" value="NZ_CP136521.1"/>
</dbReference>
<evidence type="ECO:0000313" key="2">
    <source>
        <dbReference type="EMBL" id="WOD43496.1"/>
    </source>
</evidence>
<keyword evidence="1" id="KW-0732">Signal</keyword>
<keyword evidence="3" id="KW-1185">Reference proteome</keyword>
<protein>
    <recommendedName>
        <fullName evidence="4">DUF3887 domain-containing protein</fullName>
    </recommendedName>
</protein>
<evidence type="ECO:0000313" key="3">
    <source>
        <dbReference type="Proteomes" id="UP001302486"/>
    </source>
</evidence>
<sequence>MIKHSNVTISFKLILCSLLTLISLIGFAQTSTDTQKHINGLANKMFVDMNNRDYDAILDMMHPKAFEMAPRETLKDLFKSTFEGNEEFTVDIPKIIPEYKLSEIFKGDKNNLEYAFVSYDMKMNMTFHNQEFDDEAKKTMVTMMKAKDMDVTFTTNNAMDILMNNRVTILLRDDSTNNKWVMVNYDADSPLFYQIVPAGLLETAKAYKQNLMLENKKKNEDE</sequence>
<accession>A0AA97EL86</accession>
<evidence type="ECO:0000256" key="1">
    <source>
        <dbReference type="SAM" id="SignalP"/>
    </source>
</evidence>
<proteinExistence type="predicted"/>
<feature type="chain" id="PRO_5041732675" description="DUF3887 domain-containing protein" evidence="1">
    <location>
        <begin position="29"/>
        <end position="222"/>
    </location>
</feature>
<gene>
    <name evidence="2" type="ORF">RNZ46_16020</name>
</gene>
<dbReference type="Proteomes" id="UP001302486">
    <property type="component" value="Chromosome"/>
</dbReference>
<dbReference type="EMBL" id="CP136521">
    <property type="protein sequence ID" value="WOD43496.1"/>
    <property type="molecule type" value="Genomic_DNA"/>
</dbReference>
<reference evidence="3" key="1">
    <citation type="submission" date="2024-06" db="EMBL/GenBank/DDBJ databases">
        <title>Hwangdonia haimaensis gen. nov., sp. nov., a member of the family Flavobacteriaceae isolated from the haima cold seep.</title>
        <authorList>
            <person name="Li J."/>
        </authorList>
    </citation>
    <scope>NUCLEOTIDE SEQUENCE [LARGE SCALE GENOMIC DNA]</scope>
    <source>
        <strain evidence="3">SCSIO 19198</strain>
    </source>
</reference>
<organism evidence="2 3">
    <name type="scientific">Hwangdonia lutea</name>
    <dbReference type="NCBI Taxonomy" id="3075823"/>
    <lineage>
        <taxon>Bacteria</taxon>
        <taxon>Pseudomonadati</taxon>
        <taxon>Bacteroidota</taxon>
        <taxon>Flavobacteriia</taxon>
        <taxon>Flavobacteriales</taxon>
        <taxon>Flavobacteriaceae</taxon>
        <taxon>Hwangdonia</taxon>
    </lineage>
</organism>
<dbReference type="KEGG" id="hws:RNZ46_16020"/>